<dbReference type="GO" id="GO:0140098">
    <property type="term" value="F:catalytic activity, acting on RNA"/>
    <property type="evidence" value="ECO:0007669"/>
    <property type="project" value="UniProtKB-ARBA"/>
</dbReference>
<dbReference type="InterPro" id="IPR050188">
    <property type="entry name" value="RluA_PseudoU_synthase"/>
</dbReference>
<evidence type="ECO:0000313" key="8">
    <source>
        <dbReference type="EMBL" id="OUQ33797.1"/>
    </source>
</evidence>
<gene>
    <name evidence="8" type="ORF">B5E75_08800</name>
</gene>
<dbReference type="EC" id="5.4.99.-" evidence="6"/>
<dbReference type="Pfam" id="PF00849">
    <property type="entry name" value="PseudoU_synth_2"/>
    <property type="match status" value="1"/>
</dbReference>
<dbReference type="PANTHER" id="PTHR21600">
    <property type="entry name" value="MITOCHONDRIAL RNA PSEUDOURIDINE SYNTHASE"/>
    <property type="match status" value="1"/>
</dbReference>
<comment type="function">
    <text evidence="6">Responsible for synthesis of pseudouridine from uracil.</text>
</comment>
<name>A0A1Y4SV83_9FIRM</name>
<dbReference type="GO" id="GO:0009982">
    <property type="term" value="F:pseudouridine synthase activity"/>
    <property type="evidence" value="ECO:0007669"/>
    <property type="project" value="InterPro"/>
</dbReference>
<dbReference type="InterPro" id="IPR006224">
    <property type="entry name" value="PsdUridine_synth_RluA-like_CS"/>
</dbReference>
<comment type="catalytic activity">
    <reaction evidence="1 6">
        <text>a uridine in RNA = a pseudouridine in RNA</text>
        <dbReference type="Rhea" id="RHEA:48348"/>
        <dbReference type="Rhea" id="RHEA-COMP:12068"/>
        <dbReference type="Rhea" id="RHEA-COMP:12069"/>
        <dbReference type="ChEBI" id="CHEBI:65314"/>
        <dbReference type="ChEBI" id="CHEBI:65315"/>
    </reaction>
</comment>
<dbReference type="PANTHER" id="PTHR21600:SF44">
    <property type="entry name" value="RIBOSOMAL LARGE SUBUNIT PSEUDOURIDINE SYNTHASE D"/>
    <property type="match status" value="1"/>
</dbReference>
<keyword evidence="3 6" id="KW-0413">Isomerase</keyword>
<dbReference type="PROSITE" id="PS01129">
    <property type="entry name" value="PSI_RLU"/>
    <property type="match status" value="1"/>
</dbReference>
<evidence type="ECO:0000313" key="9">
    <source>
        <dbReference type="Proteomes" id="UP000195305"/>
    </source>
</evidence>
<dbReference type="CDD" id="cd02869">
    <property type="entry name" value="PseudoU_synth_RluA_like"/>
    <property type="match status" value="1"/>
</dbReference>
<evidence type="ECO:0000256" key="2">
    <source>
        <dbReference type="ARBA" id="ARBA00010876"/>
    </source>
</evidence>
<dbReference type="SUPFAM" id="SSF55120">
    <property type="entry name" value="Pseudouridine synthase"/>
    <property type="match status" value="1"/>
</dbReference>
<dbReference type="RefSeq" id="WP_087358460.1">
    <property type="nucleotide sequence ID" value="NZ_AP031415.1"/>
</dbReference>
<dbReference type="OrthoDB" id="9807829at2"/>
<comment type="caution">
    <text evidence="8">The sequence shown here is derived from an EMBL/GenBank/DDBJ whole genome shotgun (WGS) entry which is preliminary data.</text>
</comment>
<evidence type="ECO:0000256" key="6">
    <source>
        <dbReference type="RuleBase" id="RU362028"/>
    </source>
</evidence>
<dbReference type="GO" id="GO:0003723">
    <property type="term" value="F:RNA binding"/>
    <property type="evidence" value="ECO:0007669"/>
    <property type="project" value="UniProtKB-KW"/>
</dbReference>
<dbReference type="NCBIfam" id="TIGR00005">
    <property type="entry name" value="rluA_subfam"/>
    <property type="match status" value="1"/>
</dbReference>
<protein>
    <recommendedName>
        <fullName evidence="6">Pseudouridine synthase</fullName>
        <ecNumber evidence="6">5.4.99.-</ecNumber>
    </recommendedName>
</protein>
<keyword evidence="5" id="KW-0694">RNA-binding</keyword>
<dbReference type="PROSITE" id="PS50889">
    <property type="entry name" value="S4"/>
    <property type="match status" value="1"/>
</dbReference>
<keyword evidence="9" id="KW-1185">Reference proteome</keyword>
<dbReference type="Proteomes" id="UP000195305">
    <property type="component" value="Unassembled WGS sequence"/>
</dbReference>
<organism evidence="8 9">
    <name type="scientific">Massilimicrobiota timonensis</name>
    <dbReference type="NCBI Taxonomy" id="1776392"/>
    <lineage>
        <taxon>Bacteria</taxon>
        <taxon>Bacillati</taxon>
        <taxon>Bacillota</taxon>
        <taxon>Erysipelotrichia</taxon>
        <taxon>Erysipelotrichales</taxon>
        <taxon>Erysipelotrichaceae</taxon>
        <taxon>Massilimicrobiota</taxon>
    </lineage>
</organism>
<sequence length="280" mass="32741">MEYKVNNDTTLLSFLLEQTSKKRNELKNLLKFERIYVDGHIQTHYAYPLKKGQIVSIGKKKAELPFPIVYEDQEIIVIDKPCGLLSEATDKESQKTAYMIIKTYLSKKKEKIFLVHRLDQYTSGLLMFVKSQKLYDLLTHHWNQYVKTRGYVAIVEGHMKKTHGTIDNYLCESKTQNIYITNKRHGKRAITHYRVIASSSQYSLLEIYLDTGRKNQIRVHLSSLHHPIVGDDKYGASCNPIKRLGLHAHELMFIHPLTQREMRFVSPTPQVFESLFKKRK</sequence>
<feature type="active site" evidence="4">
    <location>
        <position position="119"/>
    </location>
</feature>
<dbReference type="InterPro" id="IPR006145">
    <property type="entry name" value="PsdUridine_synth_RsuA/RluA"/>
</dbReference>
<dbReference type="EMBL" id="NFLJ01000024">
    <property type="protein sequence ID" value="OUQ33797.1"/>
    <property type="molecule type" value="Genomic_DNA"/>
</dbReference>
<dbReference type="AlphaFoldDB" id="A0A1Y4SV83"/>
<comment type="similarity">
    <text evidence="2 6">Belongs to the pseudouridine synthase RluA family.</text>
</comment>
<dbReference type="Gene3D" id="3.30.2350.10">
    <property type="entry name" value="Pseudouridine synthase"/>
    <property type="match status" value="1"/>
</dbReference>
<dbReference type="InterPro" id="IPR020103">
    <property type="entry name" value="PsdUridine_synth_cat_dom_sf"/>
</dbReference>
<evidence type="ECO:0000256" key="5">
    <source>
        <dbReference type="PROSITE-ProRule" id="PRU00182"/>
    </source>
</evidence>
<evidence type="ECO:0000256" key="4">
    <source>
        <dbReference type="PIRSR" id="PIRSR606225-1"/>
    </source>
</evidence>
<evidence type="ECO:0000256" key="3">
    <source>
        <dbReference type="ARBA" id="ARBA00023235"/>
    </source>
</evidence>
<evidence type="ECO:0000256" key="1">
    <source>
        <dbReference type="ARBA" id="ARBA00000073"/>
    </source>
</evidence>
<evidence type="ECO:0000259" key="7">
    <source>
        <dbReference type="Pfam" id="PF00849"/>
    </source>
</evidence>
<feature type="domain" description="Pseudouridine synthase RsuA/RluA-like" evidence="7">
    <location>
        <begin position="75"/>
        <end position="223"/>
    </location>
</feature>
<dbReference type="GO" id="GO:0000455">
    <property type="term" value="P:enzyme-directed rRNA pseudouridine synthesis"/>
    <property type="evidence" value="ECO:0007669"/>
    <property type="project" value="TreeGrafter"/>
</dbReference>
<reference evidence="8 9" key="1">
    <citation type="journal article" date="2018" name="BMC Genomics">
        <title>Whole genome sequencing and function prediction of 133 gut anaerobes isolated from chicken caecum in pure cultures.</title>
        <authorList>
            <person name="Medvecky M."/>
            <person name="Cejkova D."/>
            <person name="Polansky O."/>
            <person name="Karasova D."/>
            <person name="Kubasova T."/>
            <person name="Cizek A."/>
            <person name="Rychlik I."/>
        </authorList>
    </citation>
    <scope>NUCLEOTIDE SEQUENCE [LARGE SCALE GENOMIC DNA]</scope>
    <source>
        <strain evidence="8 9">An13</strain>
    </source>
</reference>
<dbReference type="InterPro" id="IPR006225">
    <property type="entry name" value="PsdUridine_synth_RluC/D"/>
</dbReference>
<proteinExistence type="inferred from homology"/>
<accession>A0A1Y4SV83</accession>